<comment type="caution">
    <text evidence="3">The sequence shown here is derived from an EMBL/GenBank/DDBJ whole genome shotgun (WGS) entry which is preliminary data.</text>
</comment>
<proteinExistence type="predicted"/>
<feature type="region of interest" description="Disordered" evidence="1">
    <location>
        <begin position="39"/>
        <end position="150"/>
    </location>
</feature>
<evidence type="ECO:0000256" key="1">
    <source>
        <dbReference type="SAM" id="MobiDB-lite"/>
    </source>
</evidence>
<keyword evidence="4" id="KW-1185">Reference proteome</keyword>
<protein>
    <submittedName>
        <fullName evidence="3">Uncharacterized protein</fullName>
    </submittedName>
</protein>
<feature type="chain" id="PRO_5018560071" evidence="2">
    <location>
        <begin position="30"/>
        <end position="150"/>
    </location>
</feature>
<keyword evidence="2" id="KW-0732">Signal</keyword>
<feature type="compositionally biased region" description="Pro residues" evidence="1">
    <location>
        <begin position="86"/>
        <end position="104"/>
    </location>
</feature>
<dbReference type="OrthoDB" id="6020543at2759"/>
<evidence type="ECO:0000313" key="4">
    <source>
        <dbReference type="Proteomes" id="UP000283509"/>
    </source>
</evidence>
<dbReference type="Proteomes" id="UP000283509">
    <property type="component" value="Unassembled WGS sequence"/>
</dbReference>
<organism evidence="3 4">
    <name type="scientific">Penaeus vannamei</name>
    <name type="common">Whiteleg shrimp</name>
    <name type="synonym">Litopenaeus vannamei</name>
    <dbReference type="NCBI Taxonomy" id="6689"/>
    <lineage>
        <taxon>Eukaryota</taxon>
        <taxon>Metazoa</taxon>
        <taxon>Ecdysozoa</taxon>
        <taxon>Arthropoda</taxon>
        <taxon>Crustacea</taxon>
        <taxon>Multicrustacea</taxon>
        <taxon>Malacostraca</taxon>
        <taxon>Eumalacostraca</taxon>
        <taxon>Eucarida</taxon>
        <taxon>Decapoda</taxon>
        <taxon>Dendrobranchiata</taxon>
        <taxon>Penaeoidea</taxon>
        <taxon>Penaeidae</taxon>
        <taxon>Penaeus</taxon>
    </lineage>
</organism>
<sequence length="150" mass="16159">MKPTQTATSARAFLGILLLVLLWARLGLAIYHPDATRPPKVKERVDLKPLPGTAEDADSRPPVRVFRGRHRGPSGEAPDPPRRARPPPPPPPRARPPPGPPSCPPLMASSLIRRTVQNTSTALGDESSSRRAVRARCSTRPSAPVTGLLQ</sequence>
<reference evidence="3 4" key="1">
    <citation type="submission" date="2018-04" db="EMBL/GenBank/DDBJ databases">
        <authorList>
            <person name="Zhang X."/>
            <person name="Yuan J."/>
            <person name="Li F."/>
            <person name="Xiang J."/>
        </authorList>
    </citation>
    <scope>NUCLEOTIDE SEQUENCE [LARGE SCALE GENOMIC DNA]</scope>
    <source>
        <tissue evidence="3">Muscle</tissue>
    </source>
</reference>
<accession>A0A3R7MB49</accession>
<dbReference type="EMBL" id="QCYY01002234">
    <property type="protein sequence ID" value="ROT71867.1"/>
    <property type="molecule type" value="Genomic_DNA"/>
</dbReference>
<reference evidence="3 4" key="2">
    <citation type="submission" date="2019-01" db="EMBL/GenBank/DDBJ databases">
        <title>The decoding of complex shrimp genome reveals the adaptation for benthos swimmer, frequently molting mechanism and breeding impact on genome.</title>
        <authorList>
            <person name="Sun Y."/>
            <person name="Gao Y."/>
            <person name="Yu Y."/>
        </authorList>
    </citation>
    <scope>NUCLEOTIDE SEQUENCE [LARGE SCALE GENOMIC DNA]</scope>
    <source>
        <tissue evidence="3">Muscle</tissue>
    </source>
</reference>
<feature type="signal peptide" evidence="2">
    <location>
        <begin position="1"/>
        <end position="29"/>
    </location>
</feature>
<evidence type="ECO:0000313" key="3">
    <source>
        <dbReference type="EMBL" id="ROT71867.1"/>
    </source>
</evidence>
<dbReference type="AlphaFoldDB" id="A0A3R7MB49"/>
<name>A0A3R7MB49_PENVA</name>
<gene>
    <name evidence="3" type="ORF">C7M84_009751</name>
</gene>
<evidence type="ECO:0000256" key="2">
    <source>
        <dbReference type="SAM" id="SignalP"/>
    </source>
</evidence>